<dbReference type="PANTHER" id="PTHR43161:SF9">
    <property type="entry name" value="SORBITOL DEHYDROGENASE"/>
    <property type="match status" value="1"/>
</dbReference>
<evidence type="ECO:0000313" key="7">
    <source>
        <dbReference type="EMBL" id="MAH64129.1"/>
    </source>
</evidence>
<dbReference type="InterPro" id="IPR011032">
    <property type="entry name" value="GroES-like_sf"/>
</dbReference>
<dbReference type="AlphaFoldDB" id="A0A2D6YLT8"/>
<dbReference type="Pfam" id="PF08240">
    <property type="entry name" value="ADH_N"/>
    <property type="match status" value="1"/>
</dbReference>
<protein>
    <recommendedName>
        <fullName evidence="6">Alcohol dehydrogenase-like N-terminal domain-containing protein</fullName>
    </recommendedName>
</protein>
<evidence type="ECO:0000256" key="3">
    <source>
        <dbReference type="ARBA" id="ARBA00022723"/>
    </source>
</evidence>
<comment type="caution">
    <text evidence="7">The sequence shown here is derived from an EMBL/GenBank/DDBJ whole genome shotgun (WGS) entry which is preliminary data.</text>
</comment>
<evidence type="ECO:0000313" key="8">
    <source>
        <dbReference type="Proteomes" id="UP000226525"/>
    </source>
</evidence>
<comment type="similarity">
    <text evidence="2">Belongs to the zinc-containing alcohol dehydrogenase family.</text>
</comment>
<dbReference type="InterPro" id="IPR013154">
    <property type="entry name" value="ADH-like_N"/>
</dbReference>
<evidence type="ECO:0000256" key="4">
    <source>
        <dbReference type="ARBA" id="ARBA00022833"/>
    </source>
</evidence>
<name>A0A2D6YLT8_9DELT</name>
<dbReference type="Gene3D" id="3.90.180.10">
    <property type="entry name" value="Medium-chain alcohol dehydrogenases, catalytic domain"/>
    <property type="match status" value="1"/>
</dbReference>
<feature type="domain" description="Alcohol dehydrogenase-like N-terminal" evidence="6">
    <location>
        <begin position="23"/>
        <end position="106"/>
    </location>
</feature>
<dbReference type="GO" id="GO:0046872">
    <property type="term" value="F:metal ion binding"/>
    <property type="evidence" value="ECO:0007669"/>
    <property type="project" value="UniProtKB-KW"/>
</dbReference>
<evidence type="ECO:0000256" key="2">
    <source>
        <dbReference type="ARBA" id="ARBA00008072"/>
    </source>
</evidence>
<evidence type="ECO:0000256" key="5">
    <source>
        <dbReference type="ARBA" id="ARBA00023002"/>
    </source>
</evidence>
<accession>A0A2D6YLT8</accession>
<evidence type="ECO:0000256" key="1">
    <source>
        <dbReference type="ARBA" id="ARBA00001947"/>
    </source>
</evidence>
<sequence>MLQCSIHGAEDLRIENVPCPQLGPGQALVKIGAAGIYGSDMHYYRHGQIGKFKIREPLIPGHKASGVIAALGSNVENLEDGQQVAINPSHPCGKCSRCREERKNFVTVCFSLEAQVFFLMHKGCFGSIF</sequence>
<keyword evidence="5" id="KW-0560">Oxidoreductase</keyword>
<dbReference type="GO" id="GO:0016491">
    <property type="term" value="F:oxidoreductase activity"/>
    <property type="evidence" value="ECO:0007669"/>
    <property type="project" value="UniProtKB-KW"/>
</dbReference>
<organism evidence="7 8">
    <name type="scientific">SAR324 cluster bacterium</name>
    <dbReference type="NCBI Taxonomy" id="2024889"/>
    <lineage>
        <taxon>Bacteria</taxon>
        <taxon>Deltaproteobacteria</taxon>
        <taxon>SAR324 cluster</taxon>
    </lineage>
</organism>
<evidence type="ECO:0000259" key="6">
    <source>
        <dbReference type="Pfam" id="PF08240"/>
    </source>
</evidence>
<comment type="cofactor">
    <cofactor evidence="1">
        <name>Zn(2+)</name>
        <dbReference type="ChEBI" id="CHEBI:29105"/>
    </cofactor>
</comment>
<dbReference type="Proteomes" id="UP000226525">
    <property type="component" value="Unassembled WGS sequence"/>
</dbReference>
<dbReference type="SUPFAM" id="SSF50129">
    <property type="entry name" value="GroES-like"/>
    <property type="match status" value="1"/>
</dbReference>
<dbReference type="PANTHER" id="PTHR43161">
    <property type="entry name" value="SORBITOL DEHYDROGENASE"/>
    <property type="match status" value="1"/>
</dbReference>
<keyword evidence="3" id="KW-0479">Metal-binding</keyword>
<reference evidence="8" key="1">
    <citation type="submission" date="2017-09" db="EMBL/GenBank/DDBJ databases">
        <title>The Reconstruction of 2,631 Draft Metagenome-Assembled Genomes from the Global Oceans.</title>
        <authorList>
            <person name="Tully B.J."/>
            <person name="Graham E.D."/>
            <person name="Heidelberg J.F."/>
        </authorList>
    </citation>
    <scope>NUCLEOTIDE SEQUENCE [LARGE SCALE GENOMIC DNA]</scope>
</reference>
<gene>
    <name evidence="7" type="ORF">CMN54_11945</name>
</gene>
<dbReference type="EMBL" id="NZEX01000137">
    <property type="protein sequence ID" value="MAH64129.1"/>
    <property type="molecule type" value="Genomic_DNA"/>
</dbReference>
<proteinExistence type="inferred from homology"/>
<keyword evidence="4" id="KW-0862">Zinc</keyword>